<organism evidence="2 3">
    <name type="scientific">Cudoniella acicularis</name>
    <dbReference type="NCBI Taxonomy" id="354080"/>
    <lineage>
        <taxon>Eukaryota</taxon>
        <taxon>Fungi</taxon>
        <taxon>Dikarya</taxon>
        <taxon>Ascomycota</taxon>
        <taxon>Pezizomycotina</taxon>
        <taxon>Leotiomycetes</taxon>
        <taxon>Helotiales</taxon>
        <taxon>Tricladiaceae</taxon>
        <taxon>Cudoniella</taxon>
    </lineage>
</organism>
<protein>
    <submittedName>
        <fullName evidence="2">Uncharacterized protein</fullName>
    </submittedName>
</protein>
<evidence type="ECO:0000256" key="1">
    <source>
        <dbReference type="SAM" id="MobiDB-lite"/>
    </source>
</evidence>
<keyword evidence="3" id="KW-1185">Reference proteome</keyword>
<accession>A0A8H4QWA1</accession>
<reference evidence="2 3" key="1">
    <citation type="submission" date="2020-03" db="EMBL/GenBank/DDBJ databases">
        <title>Draft Genome Sequence of Cudoniella acicularis.</title>
        <authorList>
            <person name="Buettner E."/>
            <person name="Kellner H."/>
        </authorList>
    </citation>
    <scope>NUCLEOTIDE SEQUENCE [LARGE SCALE GENOMIC DNA]</scope>
    <source>
        <strain evidence="2 3">DSM 108380</strain>
    </source>
</reference>
<comment type="caution">
    <text evidence="2">The sequence shown here is derived from an EMBL/GenBank/DDBJ whole genome shotgun (WGS) entry which is preliminary data.</text>
</comment>
<name>A0A8H4QWA1_9HELO</name>
<dbReference type="OrthoDB" id="4525967at2759"/>
<gene>
    <name evidence="2" type="ORF">G7Y89_g15019</name>
</gene>
<evidence type="ECO:0000313" key="3">
    <source>
        <dbReference type="Proteomes" id="UP000566819"/>
    </source>
</evidence>
<dbReference type="AlphaFoldDB" id="A0A8H4QWA1"/>
<dbReference type="Proteomes" id="UP000566819">
    <property type="component" value="Unassembled WGS sequence"/>
</dbReference>
<evidence type="ECO:0000313" key="2">
    <source>
        <dbReference type="EMBL" id="KAF4617961.1"/>
    </source>
</evidence>
<feature type="region of interest" description="Disordered" evidence="1">
    <location>
        <begin position="63"/>
        <end position="82"/>
    </location>
</feature>
<feature type="compositionally biased region" description="Basic and acidic residues" evidence="1">
    <location>
        <begin position="63"/>
        <end position="78"/>
    </location>
</feature>
<proteinExistence type="predicted"/>
<sequence>MGLGVWWFVPETKGRTLEGMDAIFGCAYAGQGERGAGNGGGVVVRGNGGEKDVVVSRKGVVSEGEKINHNQEKEENIQERGVAADGMDVGVGGVKVEGSQLQNRDIDGIFKAED</sequence>
<dbReference type="EMBL" id="JAAMPI010002163">
    <property type="protein sequence ID" value="KAF4617961.1"/>
    <property type="molecule type" value="Genomic_DNA"/>
</dbReference>